<sequence length="145" mass="15690">ASRMGNGPSFHTARKLHGLRDQKWHNKWHKKVPLGTALGANTFGGASRAKGIVLGKAGFEAQQPHSAIRKHVRIQLIKNGKKVADFVPKYGGLNFTEGNDEVLVDGFGHKGHAAGDVPGVRFKAVKVADVSLLPNTKAKKKKKKK</sequence>
<organism evidence="10">
    <name type="scientific">Mustela putorius furo</name>
    <name type="common">European domestic ferret</name>
    <name type="synonym">Mustela furo</name>
    <dbReference type="NCBI Taxonomy" id="9669"/>
    <lineage>
        <taxon>Eukaryota</taxon>
        <taxon>Metazoa</taxon>
        <taxon>Chordata</taxon>
        <taxon>Craniata</taxon>
        <taxon>Vertebrata</taxon>
        <taxon>Euteleostomi</taxon>
        <taxon>Mammalia</taxon>
        <taxon>Eutheria</taxon>
        <taxon>Laurasiatheria</taxon>
        <taxon>Carnivora</taxon>
        <taxon>Caniformia</taxon>
        <taxon>Musteloidea</taxon>
        <taxon>Mustelidae</taxon>
        <taxon>Mustelinae</taxon>
        <taxon>Mustela</taxon>
    </lineage>
</organism>
<keyword evidence="3 8" id="KW-0689">Ribosomal protein</keyword>
<evidence type="ECO:0000256" key="1">
    <source>
        <dbReference type="ARBA" id="ARBA00004427"/>
    </source>
</evidence>
<evidence type="ECO:0000256" key="9">
    <source>
        <dbReference type="SAM" id="MobiDB-lite"/>
    </source>
</evidence>
<evidence type="ECO:0000256" key="6">
    <source>
        <dbReference type="ARBA" id="ARBA00035463"/>
    </source>
</evidence>
<dbReference type="GO" id="GO:0006412">
    <property type="term" value="P:translation"/>
    <property type="evidence" value="ECO:0007669"/>
    <property type="project" value="InterPro"/>
</dbReference>
<dbReference type="GO" id="GO:0005791">
    <property type="term" value="C:rough endoplasmic reticulum"/>
    <property type="evidence" value="ECO:0007669"/>
    <property type="project" value="UniProtKB-SubCell"/>
</dbReference>
<dbReference type="EMBL" id="AEYP01012753">
    <property type="status" value="NOT_ANNOTATED_CDS"/>
    <property type="molecule type" value="Genomic_DNA"/>
</dbReference>
<evidence type="ECO:0000256" key="8">
    <source>
        <dbReference type="RuleBase" id="RU003622"/>
    </source>
</evidence>
<comment type="subcellular location">
    <subcellularLocation>
        <location evidence="1">Rough endoplasmic reticulum</location>
    </subcellularLocation>
</comment>
<keyword evidence="4 8" id="KW-0687">Ribonucleoprotein</keyword>
<evidence type="ECO:0000256" key="5">
    <source>
        <dbReference type="ARBA" id="ARBA00035161"/>
    </source>
</evidence>
<dbReference type="GO" id="GO:0022626">
    <property type="term" value="C:cytosolic ribosome"/>
    <property type="evidence" value="ECO:0007669"/>
    <property type="project" value="UniProtKB-ARBA"/>
</dbReference>
<dbReference type="PIRSF" id="PIRSF002133">
    <property type="entry name" value="Ribosomal_S12/S23"/>
    <property type="match status" value="1"/>
</dbReference>
<evidence type="ECO:0000256" key="7">
    <source>
        <dbReference type="ARBA" id="ARBA00046579"/>
    </source>
</evidence>
<proteinExistence type="inferred from homology"/>
<dbReference type="STRING" id="9669.ENSMPUP00000013319"/>
<name>M3YPR1_MUSPF</name>
<accession>M3YPR1</accession>
<protein>
    <recommendedName>
        <fullName evidence="5">Small ribosomal subunit protein uS12</fullName>
    </recommendedName>
    <alternativeName>
        <fullName evidence="6">40S ribosomal protein S23</fullName>
    </alternativeName>
</protein>
<dbReference type="Ensembl" id="ENSMPUT00000013532.1">
    <property type="protein sequence ID" value="ENSMPUP00000013319.1"/>
    <property type="gene ID" value="ENSMPUG00000013419.1"/>
</dbReference>
<dbReference type="AlphaFoldDB" id="M3YPR1"/>
<dbReference type="SUPFAM" id="SSF50249">
    <property type="entry name" value="Nucleic acid-binding proteins"/>
    <property type="match status" value="1"/>
</dbReference>
<dbReference type="GO" id="GO:0003735">
    <property type="term" value="F:structural constituent of ribosome"/>
    <property type="evidence" value="ECO:0007669"/>
    <property type="project" value="InterPro"/>
</dbReference>
<comment type="subunit">
    <text evidence="7">Component of the 40S small ribosomal subunit. Part of the small subunit (SSU) processome, composed of more than 70 proteins and the RNA chaperone small nucleolar RNA (snoRNA) U3.</text>
</comment>
<dbReference type="Gene3D" id="2.40.50.140">
    <property type="entry name" value="Nucleic acid-binding proteins"/>
    <property type="match status" value="1"/>
</dbReference>
<evidence type="ECO:0000256" key="3">
    <source>
        <dbReference type="ARBA" id="ARBA00022980"/>
    </source>
</evidence>
<dbReference type="GO" id="GO:1990904">
    <property type="term" value="C:ribonucleoprotein complex"/>
    <property type="evidence" value="ECO:0007669"/>
    <property type="project" value="UniProtKB-KW"/>
</dbReference>
<dbReference type="Pfam" id="PF00164">
    <property type="entry name" value="Ribosom_S12_S23"/>
    <property type="match status" value="1"/>
</dbReference>
<feature type="region of interest" description="Disordered" evidence="9">
    <location>
        <begin position="1"/>
        <end position="24"/>
    </location>
</feature>
<comment type="similarity">
    <text evidence="2 8">Belongs to the universal ribosomal protein uS12 family.</text>
</comment>
<dbReference type="HOGENOM" id="CLU_115574_0_1_1"/>
<reference evidence="10" key="1">
    <citation type="submission" date="2024-06" db="UniProtKB">
        <authorList>
            <consortium name="Ensembl"/>
        </authorList>
    </citation>
    <scope>IDENTIFICATION</scope>
</reference>
<dbReference type="InParanoid" id="M3YPR1"/>
<evidence type="ECO:0000256" key="2">
    <source>
        <dbReference type="ARBA" id="ARBA00005657"/>
    </source>
</evidence>
<evidence type="ECO:0000256" key="4">
    <source>
        <dbReference type="ARBA" id="ARBA00023274"/>
    </source>
</evidence>
<dbReference type="InterPro" id="IPR012340">
    <property type="entry name" value="NA-bd_OB-fold"/>
</dbReference>
<dbReference type="eggNOG" id="KOG1749">
    <property type="taxonomic scope" value="Eukaryota"/>
</dbReference>
<dbReference type="InterPro" id="IPR006032">
    <property type="entry name" value="Ribosomal_uS12"/>
</dbReference>
<dbReference type="FunFam" id="2.40.50.140:FF:000007">
    <property type="entry name" value="40S ribosomal protein S23"/>
    <property type="match status" value="1"/>
</dbReference>
<dbReference type="GeneTree" id="ENSGT00550000074784"/>
<dbReference type="PANTHER" id="PTHR11652">
    <property type="entry name" value="30S RIBOSOMAL PROTEIN S12 FAMILY MEMBER"/>
    <property type="match status" value="1"/>
</dbReference>
<evidence type="ECO:0000313" key="10">
    <source>
        <dbReference type="Ensembl" id="ENSMPUP00000013319.1"/>
    </source>
</evidence>